<organism evidence="2 3">
    <name type="scientific">Priapulus caudatus</name>
    <name type="common">Priapulid worm</name>
    <dbReference type="NCBI Taxonomy" id="37621"/>
    <lineage>
        <taxon>Eukaryota</taxon>
        <taxon>Metazoa</taxon>
        <taxon>Ecdysozoa</taxon>
        <taxon>Scalidophora</taxon>
        <taxon>Priapulida</taxon>
        <taxon>Priapulimorpha</taxon>
        <taxon>Priapulimorphida</taxon>
        <taxon>Priapulidae</taxon>
        <taxon>Priapulus</taxon>
    </lineage>
</organism>
<name>A0ABM1EPM7_PRICU</name>
<dbReference type="RefSeq" id="XP_014674148.1">
    <property type="nucleotide sequence ID" value="XM_014818662.1"/>
</dbReference>
<dbReference type="GeneID" id="106814353"/>
<feature type="compositionally biased region" description="Low complexity" evidence="1">
    <location>
        <begin position="46"/>
        <end position="62"/>
    </location>
</feature>
<protein>
    <submittedName>
        <fullName evidence="3">Formin-like protein 20</fullName>
    </submittedName>
</protein>
<feature type="region of interest" description="Disordered" evidence="1">
    <location>
        <begin position="34"/>
        <end position="94"/>
    </location>
</feature>
<evidence type="ECO:0000256" key="1">
    <source>
        <dbReference type="SAM" id="MobiDB-lite"/>
    </source>
</evidence>
<keyword evidence="2" id="KW-1185">Reference proteome</keyword>
<reference evidence="3" key="1">
    <citation type="submission" date="2025-08" db="UniProtKB">
        <authorList>
            <consortium name="RefSeq"/>
        </authorList>
    </citation>
    <scope>IDENTIFICATION</scope>
</reference>
<proteinExistence type="predicted"/>
<gene>
    <name evidence="3" type="primary">LOC106814353</name>
</gene>
<accession>A0ABM1EPM7</accession>
<dbReference type="Proteomes" id="UP000695022">
    <property type="component" value="Unplaced"/>
</dbReference>
<sequence length="205" mass="22196">MSAADVMLHDELLNQLNSPESLQEMWHDVDACHYQRELPPPPPYPGTVSSPGYSTGTPSPYSQHCPTSPGSHFGDESPYSLHCPTPPTADTTSDDTIDGLLDLDFILNHMMGQAEPSFYADDVSVKREAGAACCSTTAPGQSPVRPTDPPGYLPDFQSAFVDIPDIKLEDGFACEPAMRWRHQPEPLPRQLVPPAFPSNSSSSAT</sequence>
<evidence type="ECO:0000313" key="2">
    <source>
        <dbReference type="Proteomes" id="UP000695022"/>
    </source>
</evidence>
<feature type="region of interest" description="Disordered" evidence="1">
    <location>
        <begin position="184"/>
        <end position="205"/>
    </location>
</feature>
<evidence type="ECO:0000313" key="3">
    <source>
        <dbReference type="RefSeq" id="XP_014674148.1"/>
    </source>
</evidence>